<evidence type="ECO:0000313" key="2">
    <source>
        <dbReference type="Proteomes" id="UP000199524"/>
    </source>
</evidence>
<dbReference type="GeneID" id="300210378"/>
<proteinExistence type="predicted"/>
<reference evidence="2" key="1">
    <citation type="submission" date="2016-10" db="EMBL/GenBank/DDBJ databases">
        <authorList>
            <person name="Varghese N."/>
            <person name="Submissions S."/>
        </authorList>
    </citation>
    <scope>NUCLEOTIDE SEQUENCE [LARGE SCALE GENOMIC DNA]</scope>
    <source>
        <strain evidence="2">ATCC 23835</strain>
    </source>
</reference>
<name>A0A1H2A4M7_9PSED</name>
<dbReference type="Proteomes" id="UP000199524">
    <property type="component" value="Chromosome I"/>
</dbReference>
<evidence type="ECO:0000313" key="1">
    <source>
        <dbReference type="EMBL" id="SDT40880.1"/>
    </source>
</evidence>
<accession>A0A1H2A4M7</accession>
<dbReference type="AlphaFoldDB" id="A0A1H2A4M7"/>
<organism evidence="1 2">
    <name type="scientific">Pseudomonas asplenii</name>
    <dbReference type="NCBI Taxonomy" id="53407"/>
    <lineage>
        <taxon>Bacteria</taxon>
        <taxon>Pseudomonadati</taxon>
        <taxon>Pseudomonadota</taxon>
        <taxon>Gammaproteobacteria</taxon>
        <taxon>Pseudomonadales</taxon>
        <taxon>Pseudomonadaceae</taxon>
        <taxon>Pseudomonas</taxon>
    </lineage>
</organism>
<dbReference type="EMBL" id="LT629777">
    <property type="protein sequence ID" value="SDT40880.1"/>
    <property type="molecule type" value="Genomic_DNA"/>
</dbReference>
<gene>
    <name evidence="1" type="ORF">SAMN05216598_5538</name>
</gene>
<protein>
    <submittedName>
        <fullName evidence="1">Uncharacterized protein</fullName>
    </submittedName>
</protein>
<dbReference type="RefSeq" id="WP_090210564.1">
    <property type="nucleotide sequence ID" value="NZ_LT629777.1"/>
</dbReference>
<sequence length="111" mass="12515">MVNVEQLKSSVNRMSAELVREAVLELRLDGLVTEGKTPFNKLHFNTCFAEIEALFQRAGYHRQLDVVGYQGLLYALYDPGRWEAVDVLRWLKDYTEAASGSPLLKNQLAAG</sequence>
<keyword evidence="2" id="KW-1185">Reference proteome</keyword>